<reference evidence="1 2" key="1">
    <citation type="submission" date="2015-02" db="EMBL/GenBank/DDBJ databases">
        <title>Complete genome sequence of Kangiella geojedonensis strain YCS-5T.</title>
        <authorList>
            <person name="Kim K.M."/>
        </authorList>
    </citation>
    <scope>NUCLEOTIDE SEQUENCE [LARGE SCALE GENOMIC DNA]</scope>
    <source>
        <strain evidence="1 2">YCS-5</strain>
    </source>
</reference>
<sequence length="64" mass="7031">MYCSMAFIFEGANFKRKPPAKQGFKAKKGGNDCFTLNLGLLAKSLAPQELPTGHECLKNITRKA</sequence>
<evidence type="ECO:0000313" key="2">
    <source>
        <dbReference type="Proteomes" id="UP000034071"/>
    </source>
</evidence>
<dbReference type="Proteomes" id="UP000034071">
    <property type="component" value="Chromosome"/>
</dbReference>
<dbReference type="HOGENOM" id="CLU_2861774_0_0_6"/>
<dbReference type="KEGG" id="kge:TQ33_1349"/>
<evidence type="ECO:0000313" key="1">
    <source>
        <dbReference type="EMBL" id="AKE52302.1"/>
    </source>
</evidence>
<accession>A0A0F6TR90</accession>
<dbReference type="AlphaFoldDB" id="A0A0F6TR90"/>
<organism evidence="1 2">
    <name type="scientific">Kangiella geojedonensis</name>
    <dbReference type="NCBI Taxonomy" id="914150"/>
    <lineage>
        <taxon>Bacteria</taxon>
        <taxon>Pseudomonadati</taxon>
        <taxon>Pseudomonadota</taxon>
        <taxon>Gammaproteobacteria</taxon>
        <taxon>Kangiellales</taxon>
        <taxon>Kangiellaceae</taxon>
        <taxon>Kangiella</taxon>
    </lineage>
</organism>
<dbReference type="EMBL" id="CP010975">
    <property type="protein sequence ID" value="AKE52302.1"/>
    <property type="molecule type" value="Genomic_DNA"/>
</dbReference>
<protein>
    <submittedName>
        <fullName evidence="1">Uncharacterized protein</fullName>
    </submittedName>
</protein>
<name>A0A0F6TR90_9GAMM</name>
<keyword evidence="2" id="KW-1185">Reference proteome</keyword>
<proteinExistence type="predicted"/>
<dbReference type="STRING" id="914150.TQ33_1349"/>
<gene>
    <name evidence="1" type="ORF">TQ33_1349</name>
</gene>